<name>A0AA88RQN9_9ASTE</name>
<dbReference type="EMBL" id="JAVXUO010001299">
    <property type="protein sequence ID" value="KAK2983771.1"/>
    <property type="molecule type" value="Genomic_DNA"/>
</dbReference>
<dbReference type="AlphaFoldDB" id="A0AA88RQN9"/>
<organism evidence="3 4">
    <name type="scientific">Escallonia rubra</name>
    <dbReference type="NCBI Taxonomy" id="112253"/>
    <lineage>
        <taxon>Eukaryota</taxon>
        <taxon>Viridiplantae</taxon>
        <taxon>Streptophyta</taxon>
        <taxon>Embryophyta</taxon>
        <taxon>Tracheophyta</taxon>
        <taxon>Spermatophyta</taxon>
        <taxon>Magnoliopsida</taxon>
        <taxon>eudicotyledons</taxon>
        <taxon>Gunneridae</taxon>
        <taxon>Pentapetalae</taxon>
        <taxon>asterids</taxon>
        <taxon>campanulids</taxon>
        <taxon>Escalloniales</taxon>
        <taxon>Escalloniaceae</taxon>
        <taxon>Escallonia</taxon>
    </lineage>
</organism>
<evidence type="ECO:0000256" key="2">
    <source>
        <dbReference type="SAM" id="MobiDB-lite"/>
    </source>
</evidence>
<dbReference type="PANTHER" id="PTHR12300">
    <property type="entry name" value="HVA22-LIKE PROTEINS"/>
    <property type="match status" value="1"/>
</dbReference>
<sequence>MPHRLKIHVQPQMHGTEAAIDSVLSITGSKSEQRPDCFSHSSTRTLHISVVKRRPGGLKLRAQPRKSLRREDRTLQEESKESEEEEEDEESGLQVTSESVWGVGGKLTSMEVERGVCVAVFDSSLERIEGWGYGYKMTEGTTLALVTNLLLRLRGTHIVFLFQLLSRASVSKKTVHCLLLRFMKHRMAFGYAYPAYNCFKAVEKNEPDVDHLLFWCQYWLPMYGEAKLVLFVYLWHPRTKGVKYLYSSFFRPYVAKHERDIDGNLLELTNRAGKFAVLFWEKAASYGQTRFFEFLQYVSSQSAASRSQPTQASTCNKMQ</sequence>
<gene>
    <name evidence="3" type="ORF">RJ640_017174</name>
</gene>
<accession>A0AA88RQN9</accession>
<evidence type="ECO:0000313" key="4">
    <source>
        <dbReference type="Proteomes" id="UP001187471"/>
    </source>
</evidence>
<dbReference type="Pfam" id="PF03134">
    <property type="entry name" value="TB2_DP1_HVA22"/>
    <property type="match status" value="1"/>
</dbReference>
<keyword evidence="4" id="KW-1185">Reference proteome</keyword>
<comment type="similarity">
    <text evidence="1">Belongs to the DP1 family.</text>
</comment>
<evidence type="ECO:0000256" key="1">
    <source>
        <dbReference type="RuleBase" id="RU362006"/>
    </source>
</evidence>
<comment type="caution">
    <text evidence="3">The sequence shown here is derived from an EMBL/GenBank/DDBJ whole genome shotgun (WGS) entry which is preliminary data.</text>
</comment>
<evidence type="ECO:0000313" key="3">
    <source>
        <dbReference type="EMBL" id="KAK2983771.1"/>
    </source>
</evidence>
<feature type="compositionally biased region" description="Acidic residues" evidence="2">
    <location>
        <begin position="80"/>
        <end position="91"/>
    </location>
</feature>
<dbReference type="PANTHER" id="PTHR12300:SF117">
    <property type="entry name" value="LP05237P-RELATED"/>
    <property type="match status" value="1"/>
</dbReference>
<feature type="compositionally biased region" description="Basic and acidic residues" evidence="2">
    <location>
        <begin position="69"/>
        <end position="79"/>
    </location>
</feature>
<protein>
    <recommendedName>
        <fullName evidence="1">HVA22-like protein</fullName>
    </recommendedName>
</protein>
<dbReference type="InterPro" id="IPR004345">
    <property type="entry name" value="TB2_DP1_HVA22"/>
</dbReference>
<dbReference type="Proteomes" id="UP001187471">
    <property type="component" value="Unassembled WGS sequence"/>
</dbReference>
<reference evidence="3" key="1">
    <citation type="submission" date="2022-12" db="EMBL/GenBank/DDBJ databases">
        <title>Draft genome assemblies for two species of Escallonia (Escalloniales).</title>
        <authorList>
            <person name="Chanderbali A."/>
            <person name="Dervinis C."/>
            <person name="Anghel I."/>
            <person name="Soltis D."/>
            <person name="Soltis P."/>
            <person name="Zapata F."/>
        </authorList>
    </citation>
    <scope>NUCLEOTIDE SEQUENCE</scope>
    <source>
        <strain evidence="3">UCBG92.1500</strain>
        <tissue evidence="3">Leaf</tissue>
    </source>
</reference>
<comment type="subcellular location">
    <subcellularLocation>
        <location evidence="1">Membrane</location>
        <topology evidence="1">Multi-pass membrane protein</topology>
    </subcellularLocation>
</comment>
<dbReference type="GO" id="GO:0016020">
    <property type="term" value="C:membrane"/>
    <property type="evidence" value="ECO:0007669"/>
    <property type="project" value="UniProtKB-SubCell"/>
</dbReference>
<feature type="region of interest" description="Disordered" evidence="2">
    <location>
        <begin position="64"/>
        <end position="97"/>
    </location>
</feature>
<proteinExistence type="inferred from homology"/>